<comment type="caution">
    <text evidence="1">The sequence shown here is derived from an EMBL/GenBank/DDBJ whole genome shotgun (WGS) entry which is preliminary data.</text>
</comment>
<gene>
    <name evidence="1" type="ORF">CLV60_11678</name>
</gene>
<keyword evidence="2" id="KW-1185">Reference proteome</keyword>
<proteinExistence type="predicted"/>
<accession>A0A2P8FP65</accession>
<evidence type="ECO:0000313" key="2">
    <source>
        <dbReference type="Proteomes" id="UP000241964"/>
    </source>
</evidence>
<evidence type="ECO:0000313" key="1">
    <source>
        <dbReference type="EMBL" id="PSL23522.1"/>
    </source>
</evidence>
<name>A0A2P8FP65_9BACT</name>
<sequence>MPSVRGKAMVFNIGYEAGEVVRNMSAGKLAISMFRRIK</sequence>
<protein>
    <submittedName>
        <fullName evidence="1">Uncharacterized protein</fullName>
    </submittedName>
</protein>
<organism evidence="1 2">
    <name type="scientific">Dyadobacter jiangsuensis</name>
    <dbReference type="NCBI Taxonomy" id="1591085"/>
    <lineage>
        <taxon>Bacteria</taxon>
        <taxon>Pseudomonadati</taxon>
        <taxon>Bacteroidota</taxon>
        <taxon>Cytophagia</taxon>
        <taxon>Cytophagales</taxon>
        <taxon>Spirosomataceae</taxon>
        <taxon>Dyadobacter</taxon>
    </lineage>
</organism>
<reference evidence="1 2" key="1">
    <citation type="submission" date="2018-03" db="EMBL/GenBank/DDBJ databases">
        <title>Genomic Encyclopedia of Archaeal and Bacterial Type Strains, Phase II (KMG-II): from individual species to whole genera.</title>
        <authorList>
            <person name="Goeker M."/>
        </authorList>
    </citation>
    <scope>NUCLEOTIDE SEQUENCE [LARGE SCALE GENOMIC DNA]</scope>
    <source>
        <strain evidence="1 2">DSM 29057</strain>
    </source>
</reference>
<dbReference type="EMBL" id="PYAS01000016">
    <property type="protein sequence ID" value="PSL23522.1"/>
    <property type="molecule type" value="Genomic_DNA"/>
</dbReference>
<dbReference type="AlphaFoldDB" id="A0A2P8FP65"/>
<dbReference type="Proteomes" id="UP000241964">
    <property type="component" value="Unassembled WGS sequence"/>
</dbReference>